<evidence type="ECO:0000313" key="1">
    <source>
        <dbReference type="EMBL" id="ETN80179.1"/>
    </source>
</evidence>
<dbReference type="Proteomes" id="UP000053676">
    <property type="component" value="Unassembled WGS sequence"/>
</dbReference>
<organism evidence="1 2">
    <name type="scientific">Necator americanus</name>
    <name type="common">Human hookworm</name>
    <dbReference type="NCBI Taxonomy" id="51031"/>
    <lineage>
        <taxon>Eukaryota</taxon>
        <taxon>Metazoa</taxon>
        <taxon>Ecdysozoa</taxon>
        <taxon>Nematoda</taxon>
        <taxon>Chromadorea</taxon>
        <taxon>Rhabditida</taxon>
        <taxon>Rhabditina</taxon>
        <taxon>Rhabditomorpha</taxon>
        <taxon>Strongyloidea</taxon>
        <taxon>Ancylostomatidae</taxon>
        <taxon>Bunostominae</taxon>
        <taxon>Necator</taxon>
    </lineage>
</organism>
<protein>
    <submittedName>
        <fullName evidence="1">Uncharacterized protein</fullName>
    </submittedName>
</protein>
<reference evidence="2" key="1">
    <citation type="journal article" date="2014" name="Nat. Genet.">
        <title>Genome of the human hookworm Necator americanus.</title>
        <authorList>
            <person name="Tang Y.T."/>
            <person name="Gao X."/>
            <person name="Rosa B.A."/>
            <person name="Abubucker S."/>
            <person name="Hallsworth-Pepin K."/>
            <person name="Martin J."/>
            <person name="Tyagi R."/>
            <person name="Heizer E."/>
            <person name="Zhang X."/>
            <person name="Bhonagiri-Palsikar V."/>
            <person name="Minx P."/>
            <person name="Warren W.C."/>
            <person name="Wang Q."/>
            <person name="Zhan B."/>
            <person name="Hotez P.J."/>
            <person name="Sternberg P.W."/>
            <person name="Dougall A."/>
            <person name="Gaze S.T."/>
            <person name="Mulvenna J."/>
            <person name="Sotillo J."/>
            <person name="Ranganathan S."/>
            <person name="Rabelo E.M."/>
            <person name="Wilson R.K."/>
            <person name="Felgner P.L."/>
            <person name="Bethony J."/>
            <person name="Hawdon J.M."/>
            <person name="Gasser R.B."/>
            <person name="Loukas A."/>
            <person name="Mitreva M."/>
        </authorList>
    </citation>
    <scope>NUCLEOTIDE SEQUENCE [LARGE SCALE GENOMIC DNA]</scope>
</reference>
<sequence length="111" mass="12815">MQARKFKYDVIGLTETRRRHPLTAVYDTGENLFLETYDSRGTGGVALTNFVVYAPTPSYKEEVEAFYIDLEKFYREDHTFYKVIIGFNAKMGSRRTLGEQHIATTAFRASE</sequence>
<keyword evidence="2" id="KW-1185">Reference proteome</keyword>
<dbReference type="AlphaFoldDB" id="W2TF03"/>
<gene>
    <name evidence="1" type="ORF">NECAME_09345</name>
</gene>
<proteinExistence type="predicted"/>
<dbReference type="EMBL" id="KI659180">
    <property type="protein sequence ID" value="ETN80179.1"/>
    <property type="molecule type" value="Genomic_DNA"/>
</dbReference>
<accession>W2TF03</accession>
<evidence type="ECO:0000313" key="2">
    <source>
        <dbReference type="Proteomes" id="UP000053676"/>
    </source>
</evidence>
<name>W2TF03_NECAM</name>
<dbReference type="KEGG" id="nai:NECAME_09345"/>